<evidence type="ECO:0000256" key="2">
    <source>
        <dbReference type="ARBA" id="ARBA00022801"/>
    </source>
</evidence>
<reference evidence="4" key="1">
    <citation type="submission" date="2021-10" db="EMBL/GenBank/DDBJ databases">
        <title>The complete genome sequence of Leeia sp. TBRC 13508.</title>
        <authorList>
            <person name="Charoenyingcharoen P."/>
            <person name="Yukphan P."/>
        </authorList>
    </citation>
    <scope>NUCLEOTIDE SEQUENCE</scope>
    <source>
        <strain evidence="4">TBRC 13508</strain>
    </source>
</reference>
<feature type="domain" description="Phospholipase/carboxylesterase/thioesterase" evidence="3">
    <location>
        <begin position="15"/>
        <end position="219"/>
    </location>
</feature>
<dbReference type="InterPro" id="IPR029058">
    <property type="entry name" value="AB_hydrolase_fold"/>
</dbReference>
<evidence type="ECO:0000313" key="4">
    <source>
        <dbReference type="EMBL" id="MCB6184393.1"/>
    </source>
</evidence>
<evidence type="ECO:0000259" key="3">
    <source>
        <dbReference type="Pfam" id="PF02230"/>
    </source>
</evidence>
<name>A0ABS8D8Q0_9NEIS</name>
<organism evidence="4 5">
    <name type="scientific">Leeia speluncae</name>
    <dbReference type="NCBI Taxonomy" id="2884804"/>
    <lineage>
        <taxon>Bacteria</taxon>
        <taxon>Pseudomonadati</taxon>
        <taxon>Pseudomonadota</taxon>
        <taxon>Betaproteobacteria</taxon>
        <taxon>Neisseriales</taxon>
        <taxon>Leeiaceae</taxon>
        <taxon>Leeia</taxon>
    </lineage>
</organism>
<evidence type="ECO:0000313" key="5">
    <source>
        <dbReference type="Proteomes" id="UP001165395"/>
    </source>
</evidence>
<dbReference type="InterPro" id="IPR050565">
    <property type="entry name" value="LYPA1-2/EST-like"/>
</dbReference>
<sequence length="226" mass="25236">MTEQFLPCVEHTLGDHPTHSIIWLHGLGADGHDFFPMTSELELPEGQSVRFVFPHAPMLPITVNNGYVMRAWYDIITLSDVHRTVDADGIAKSCAQIHALIDREVERGIPAENILLAGFSQGGVMAYYAGLSSKHSLSGIVALSTYLPNATELDKQRQAANFDTPIFAGHGTYDPVIRIQLGEEALQQVQDWGYPVEWHEYPTPHSVCAEEIEDLSDWLINLWQTK</sequence>
<keyword evidence="2" id="KW-0378">Hydrolase</keyword>
<dbReference type="PANTHER" id="PTHR10655">
    <property type="entry name" value="LYSOPHOSPHOLIPASE-RELATED"/>
    <property type="match status" value="1"/>
</dbReference>
<evidence type="ECO:0000256" key="1">
    <source>
        <dbReference type="ARBA" id="ARBA00006499"/>
    </source>
</evidence>
<dbReference type="Gene3D" id="3.40.50.1820">
    <property type="entry name" value="alpha/beta hydrolase"/>
    <property type="match status" value="1"/>
</dbReference>
<keyword evidence="5" id="KW-1185">Reference proteome</keyword>
<proteinExistence type="inferred from homology"/>
<dbReference type="SUPFAM" id="SSF53474">
    <property type="entry name" value="alpha/beta-Hydrolases"/>
    <property type="match status" value="1"/>
</dbReference>
<accession>A0ABS8D8Q0</accession>
<comment type="similarity">
    <text evidence="1">Belongs to the AB hydrolase superfamily. AB hydrolase 2 family.</text>
</comment>
<comment type="caution">
    <text evidence="4">The sequence shown here is derived from an EMBL/GenBank/DDBJ whole genome shotgun (WGS) entry which is preliminary data.</text>
</comment>
<dbReference type="Proteomes" id="UP001165395">
    <property type="component" value="Unassembled WGS sequence"/>
</dbReference>
<protein>
    <submittedName>
        <fullName evidence="4">Carboxylesterase</fullName>
    </submittedName>
</protein>
<dbReference type="PANTHER" id="PTHR10655:SF17">
    <property type="entry name" value="LYSOPHOSPHOLIPASE-LIKE PROTEIN 1"/>
    <property type="match status" value="1"/>
</dbReference>
<dbReference type="EMBL" id="JAJBZT010000006">
    <property type="protein sequence ID" value="MCB6184393.1"/>
    <property type="molecule type" value="Genomic_DNA"/>
</dbReference>
<dbReference type="RefSeq" id="WP_227181202.1">
    <property type="nucleotide sequence ID" value="NZ_JAJBZT010000006.1"/>
</dbReference>
<dbReference type="InterPro" id="IPR003140">
    <property type="entry name" value="PLipase/COase/thioEstase"/>
</dbReference>
<gene>
    <name evidence="4" type="ORF">LIN78_12635</name>
</gene>
<dbReference type="Pfam" id="PF02230">
    <property type="entry name" value="Abhydrolase_2"/>
    <property type="match status" value="1"/>
</dbReference>